<proteinExistence type="predicted"/>
<feature type="compositionally biased region" description="Low complexity" evidence="5">
    <location>
        <begin position="955"/>
        <end position="972"/>
    </location>
</feature>
<feature type="region of interest" description="Disordered" evidence="5">
    <location>
        <begin position="844"/>
        <end position="1002"/>
    </location>
</feature>
<accession>A0AA39CGY6</accession>
<evidence type="ECO:0000256" key="2">
    <source>
        <dbReference type="ARBA" id="ARBA00023125"/>
    </source>
</evidence>
<dbReference type="InterPro" id="IPR036864">
    <property type="entry name" value="Zn2-C6_fun-type_DNA-bd_sf"/>
</dbReference>
<dbReference type="InterPro" id="IPR001138">
    <property type="entry name" value="Zn2Cys6_DnaBD"/>
</dbReference>
<sequence>MAQSIEEWRSQSTTMSTSKDFFRINPPKPFCYTDFVIATPSPRVPRGMTEEHAKIKYPRTRLKRLIQILEGRLGKNRCFFAEWQPRDKKKDTQFEVTKLYALHEVDHWDGAFAQYEWTLFVIANMERDAMLAQGAYLAKLALPTLPASALPMYEKMMRREGFGHVRVASMPGQINGWALSGRYRGYQLDDPRRHELHDRPIPNHLLRQSLPGSQPHVSQTVYPPDSDDPLGFTLAQLQEMIRNDEKYRDMITLHRDWISKEYRNLCCYFLRYLARKPAMHLKTWDQLTKETIAELQRRFTVYAQQVCQHLPEVLRELSSAPKDSLMKVQYKVFYAYYCQKDIIPDGASSELQGEFRRKFSISASLRQRRVLREWTTDASRRANQSEGERYRKEVSQIHDLWTGNVEDFAAFDERNRQENTGLTAEMLPLAAQAPIVAPRVEEEDQAQVESHTSPSHVEVQEQQQSVDRSELLAQMQEKAQAGTPKQDNPQKDTSAPALGLREDLAHRPEQMDTEMVDSATADVPEPMHPQDHMEVDDMPRIDGQNQFQAQEVLPLAQELSLPQTLEQFRAELQAAAQEDPGQIAPQSGAPEFGFDPREDVEPRQVRAQIFDGMAVQDQAEDPEAAVQIHSQSRSPPAAAESPVVLERDIIQSELKQVLELEIREPSPSDDHALPPTSPLKVHGPVRLRVEAAAEAVEPVKSQILQPEVQEVIRVQSPDQDQVQLENELATAAAQEQDTVHAELEESLEPTIPLEGTSSHSITLGDGEATKKMNGSSADSPATQQEETQACTSPSASSNHQADEQTQNSTTIKKCNYCHKSQKKCNGERPCQHCIKYKRNCYELNQPPEKTRGSNLKNRNAAENKKTEKAVDEELPDVQAAGSDNAMAQAPEDESSLQPIRQDQAEANAPEHNPDEIIAQASESELSEVETLPSLPFRTPKPENNIEIVIRKAPMAQPEAKATKAPQKAKQTTRLGSSVTTRRAEKKMAEQNQRALRSRVVSK</sequence>
<dbReference type="EMBL" id="JAPDRK010000010">
    <property type="protein sequence ID" value="KAJ9608291.1"/>
    <property type="molecule type" value="Genomic_DNA"/>
</dbReference>
<feature type="compositionally biased region" description="Basic and acidic residues" evidence="5">
    <location>
        <begin position="859"/>
        <end position="871"/>
    </location>
</feature>
<dbReference type="CDD" id="cd00067">
    <property type="entry name" value="GAL4"/>
    <property type="match status" value="1"/>
</dbReference>
<keyword evidence="3" id="KW-0804">Transcription</keyword>
<evidence type="ECO:0000313" key="7">
    <source>
        <dbReference type="EMBL" id="KAJ9608291.1"/>
    </source>
</evidence>
<dbReference type="SMART" id="SM00066">
    <property type="entry name" value="GAL4"/>
    <property type="match status" value="1"/>
</dbReference>
<dbReference type="GO" id="GO:0000981">
    <property type="term" value="F:DNA-binding transcription factor activity, RNA polymerase II-specific"/>
    <property type="evidence" value="ECO:0007669"/>
    <property type="project" value="InterPro"/>
</dbReference>
<protein>
    <recommendedName>
        <fullName evidence="6">Zn(2)-C6 fungal-type domain-containing protein</fullName>
    </recommendedName>
</protein>
<feature type="region of interest" description="Disordered" evidence="5">
    <location>
        <begin position="620"/>
        <end position="641"/>
    </location>
</feature>
<dbReference type="AlphaFoldDB" id="A0AA39CGY6"/>
<evidence type="ECO:0000256" key="5">
    <source>
        <dbReference type="SAM" id="MobiDB-lite"/>
    </source>
</evidence>
<feature type="region of interest" description="Disordered" evidence="5">
    <location>
        <begin position="440"/>
        <end position="467"/>
    </location>
</feature>
<dbReference type="GO" id="GO:0003677">
    <property type="term" value="F:DNA binding"/>
    <property type="evidence" value="ECO:0007669"/>
    <property type="project" value="UniProtKB-KW"/>
</dbReference>
<feature type="region of interest" description="Disordered" evidence="5">
    <location>
        <begin position="203"/>
        <end position="226"/>
    </location>
</feature>
<feature type="compositionally biased region" description="Polar residues" evidence="5">
    <location>
        <begin position="772"/>
        <end position="808"/>
    </location>
</feature>
<feature type="compositionally biased region" description="Polar residues" evidence="5">
    <location>
        <begin position="210"/>
        <end position="221"/>
    </location>
</feature>
<keyword evidence="4" id="KW-0539">Nucleus</keyword>
<evidence type="ECO:0000256" key="1">
    <source>
        <dbReference type="ARBA" id="ARBA00023015"/>
    </source>
</evidence>
<comment type="caution">
    <text evidence="7">The sequence shown here is derived from an EMBL/GenBank/DDBJ whole genome shotgun (WGS) entry which is preliminary data.</text>
</comment>
<evidence type="ECO:0000256" key="3">
    <source>
        <dbReference type="ARBA" id="ARBA00023163"/>
    </source>
</evidence>
<keyword evidence="2" id="KW-0238">DNA-binding</keyword>
<dbReference type="Proteomes" id="UP001172673">
    <property type="component" value="Unassembled WGS sequence"/>
</dbReference>
<evidence type="ECO:0000259" key="6">
    <source>
        <dbReference type="PROSITE" id="PS50048"/>
    </source>
</evidence>
<reference evidence="7" key="1">
    <citation type="submission" date="2022-10" db="EMBL/GenBank/DDBJ databases">
        <title>Culturing micro-colonial fungi from biological soil crusts in the Mojave desert and describing Neophaeococcomyces mojavensis, and introducing the new genera and species Taxawa tesnikishii.</title>
        <authorList>
            <person name="Kurbessoian T."/>
            <person name="Stajich J.E."/>
        </authorList>
    </citation>
    <scope>NUCLEOTIDE SEQUENCE</scope>
    <source>
        <strain evidence="7">TK_41</strain>
    </source>
</reference>
<evidence type="ECO:0000256" key="4">
    <source>
        <dbReference type="ARBA" id="ARBA00023242"/>
    </source>
</evidence>
<name>A0AA39CGY6_9EURO</name>
<dbReference type="PROSITE" id="PS50048">
    <property type="entry name" value="ZN2_CY6_FUNGAL_2"/>
    <property type="match status" value="1"/>
</dbReference>
<dbReference type="GO" id="GO:0008270">
    <property type="term" value="F:zinc ion binding"/>
    <property type="evidence" value="ECO:0007669"/>
    <property type="project" value="InterPro"/>
</dbReference>
<keyword evidence="1" id="KW-0805">Transcription regulation</keyword>
<gene>
    <name evidence="7" type="ORF">H2200_007279</name>
</gene>
<evidence type="ECO:0000313" key="8">
    <source>
        <dbReference type="Proteomes" id="UP001172673"/>
    </source>
</evidence>
<organism evidence="7 8">
    <name type="scientific">Cladophialophora chaetospira</name>
    <dbReference type="NCBI Taxonomy" id="386627"/>
    <lineage>
        <taxon>Eukaryota</taxon>
        <taxon>Fungi</taxon>
        <taxon>Dikarya</taxon>
        <taxon>Ascomycota</taxon>
        <taxon>Pezizomycotina</taxon>
        <taxon>Eurotiomycetes</taxon>
        <taxon>Chaetothyriomycetidae</taxon>
        <taxon>Chaetothyriales</taxon>
        <taxon>Herpotrichiellaceae</taxon>
        <taxon>Cladophialophora</taxon>
    </lineage>
</organism>
<feature type="region of interest" description="Disordered" evidence="5">
    <location>
        <begin position="748"/>
        <end position="808"/>
    </location>
</feature>
<feature type="domain" description="Zn(2)-C6 fungal-type" evidence="6">
    <location>
        <begin position="813"/>
        <end position="840"/>
    </location>
</feature>
<keyword evidence="8" id="KW-1185">Reference proteome</keyword>
<dbReference type="SUPFAM" id="SSF57701">
    <property type="entry name" value="Zn2/Cys6 DNA-binding domain"/>
    <property type="match status" value="1"/>
</dbReference>